<reference evidence="1 2" key="1">
    <citation type="journal article" date="2022" name="New Phytol.">
        <title>Ecological generalism drives hyperdiversity of secondary metabolite gene clusters in xylarialean endophytes.</title>
        <authorList>
            <person name="Franco M.E.E."/>
            <person name="Wisecaver J.H."/>
            <person name="Arnold A.E."/>
            <person name="Ju Y.M."/>
            <person name="Slot J.C."/>
            <person name="Ahrendt S."/>
            <person name="Moore L.P."/>
            <person name="Eastman K.E."/>
            <person name="Scott K."/>
            <person name="Konkel Z."/>
            <person name="Mondo S.J."/>
            <person name="Kuo A."/>
            <person name="Hayes R.D."/>
            <person name="Haridas S."/>
            <person name="Andreopoulos B."/>
            <person name="Riley R."/>
            <person name="LaButti K."/>
            <person name="Pangilinan J."/>
            <person name="Lipzen A."/>
            <person name="Amirebrahimi M."/>
            <person name="Yan J."/>
            <person name="Adam C."/>
            <person name="Keymanesh K."/>
            <person name="Ng V."/>
            <person name="Louie K."/>
            <person name="Northen T."/>
            <person name="Drula E."/>
            <person name="Henrissat B."/>
            <person name="Hsieh H.M."/>
            <person name="Youens-Clark K."/>
            <person name="Lutzoni F."/>
            <person name="Miadlikowska J."/>
            <person name="Eastwood D.C."/>
            <person name="Hamelin R.C."/>
            <person name="Grigoriev I.V."/>
            <person name="U'Ren J.M."/>
        </authorList>
    </citation>
    <scope>NUCLEOTIDE SEQUENCE [LARGE SCALE GENOMIC DNA]</scope>
    <source>
        <strain evidence="1 2">CBS 119005</strain>
    </source>
</reference>
<protein>
    <submittedName>
        <fullName evidence="1">Uncharacterized protein</fullName>
    </submittedName>
</protein>
<dbReference type="Proteomes" id="UP001497700">
    <property type="component" value="Unassembled WGS sequence"/>
</dbReference>
<sequence>MGRPPAYIFIVRHGKRLDAADKQWHLSSPTPYDPPLTYGGWLQSRTVGARIASILQQKEAEDEAFVASQGPDIAPVSQKKKRYKVVIHSSPFLRCVQTSVAIASGLASNPPLPASPEGSHSPGSHSPRSIQPHSSNSAPARPRPTISTQVNSPHDLSNSVEKSVLRLDPFLGEWLSPDYFEHITPPPRSSLMLVTAKAELLRRENYNDYPHFHTRHAPNGSPQLWNAPQGRGSPLVSSMTPESDAPSGLDSVSSLKSNLPKVRSESTGTLDPRAAYKLSPPNPTWTPGYVSPIPSYALSTSEPIPRGYVAHARDACIDVDYQWDSSRENLGWGDGGVLPEEWAAMHQRFRKGLQRLIEWYSTTEKPGEMVTKTASSPKSSKSSRRENDENNHSDLSVVHDSDVEIENVVVLVSHGAGCNALIGAITQQPVLLDIGMSSITMAERKPEFDNGFDFGIYEKPASSLEEPLITKRTMMSEMFELKLFANTEHLHSTTPPTLSRNSSGAGRNPNGLHSSGFTSALREAAFGASLLGGATPGSRSNSVNASLGSMRRGSPVLATSSRAPPNGTGSGVAIVNGGSSGLSTRPTPSSSTGLWTPPGHDNGIAEEAAETSSQLDEGHEGQAKTDVGAIIEPQKDSDSNKVDSVDTRDKTTSKNGSQTSQSEEHDQFDEATAPRLWAGTGVGNGGLWGAPRPPGEAERIRDFSSMKRRWTVNER</sequence>
<name>A0ACB9Z3G6_9PEZI</name>
<accession>A0ACB9Z3G6</accession>
<keyword evidence="2" id="KW-1185">Reference proteome</keyword>
<organism evidence="1 2">
    <name type="scientific">Hypoxylon rubiginosum</name>
    <dbReference type="NCBI Taxonomy" id="110542"/>
    <lineage>
        <taxon>Eukaryota</taxon>
        <taxon>Fungi</taxon>
        <taxon>Dikarya</taxon>
        <taxon>Ascomycota</taxon>
        <taxon>Pezizomycotina</taxon>
        <taxon>Sordariomycetes</taxon>
        <taxon>Xylariomycetidae</taxon>
        <taxon>Xylariales</taxon>
        <taxon>Hypoxylaceae</taxon>
        <taxon>Hypoxylon</taxon>
    </lineage>
</organism>
<proteinExistence type="predicted"/>
<gene>
    <name evidence="1" type="ORF">F4820DRAFT_457763</name>
</gene>
<evidence type="ECO:0000313" key="1">
    <source>
        <dbReference type="EMBL" id="KAI4866071.1"/>
    </source>
</evidence>
<comment type="caution">
    <text evidence="1">The sequence shown here is derived from an EMBL/GenBank/DDBJ whole genome shotgun (WGS) entry which is preliminary data.</text>
</comment>
<dbReference type="EMBL" id="MU393463">
    <property type="protein sequence ID" value="KAI4866071.1"/>
    <property type="molecule type" value="Genomic_DNA"/>
</dbReference>
<evidence type="ECO:0000313" key="2">
    <source>
        <dbReference type="Proteomes" id="UP001497700"/>
    </source>
</evidence>